<sequence length="208" mass="25027">MEEYPWEAPPFEMKDFDDMSKKEAKQFFDWYVSQIPERIKVLEKVTEGYVTLDFTKESLIDLFSWFLDFVTIRELTEEEIGSLLEEFRQYPDHVYQDEKKTLLANPVDLEQIDYAVAMDIAIYYGETIIKNYPQVKWAYFTKPKSYVYLNEPILSYEETEFPYERNPRSLMRILAHRIKDKEATEMSLYETFLMDEKDILGIFDDPED</sequence>
<evidence type="ECO:0000313" key="2">
    <source>
        <dbReference type="Proteomes" id="UP000185426"/>
    </source>
</evidence>
<name>A0A1L6ZLM3_BACIA</name>
<gene>
    <name evidence="1" type="ORF">BSA145_17000</name>
</gene>
<evidence type="ECO:0000313" key="1">
    <source>
        <dbReference type="EMBL" id="APT47414.1"/>
    </source>
</evidence>
<organism evidence="1 2">
    <name type="scientific">Bacillus safensis</name>
    <dbReference type="NCBI Taxonomy" id="561879"/>
    <lineage>
        <taxon>Bacteria</taxon>
        <taxon>Bacillati</taxon>
        <taxon>Bacillota</taxon>
        <taxon>Bacilli</taxon>
        <taxon>Bacillales</taxon>
        <taxon>Bacillaceae</taxon>
        <taxon>Bacillus</taxon>
    </lineage>
</organism>
<dbReference type="RefSeq" id="WP_075623167.1">
    <property type="nucleotide sequence ID" value="NZ_CP015607.1"/>
</dbReference>
<dbReference type="AlphaFoldDB" id="A0A1L6ZLM3"/>
<dbReference type="Proteomes" id="UP000185426">
    <property type="component" value="Chromosome"/>
</dbReference>
<reference evidence="1 2" key="1">
    <citation type="submission" date="2016-05" db="EMBL/GenBank/DDBJ databases">
        <title>Complete Genome and Methylome Analysis of Psychrotrophic Bacterial Isolates from Antarctic Lake Untersee.</title>
        <authorList>
            <person name="Fomenkov A."/>
            <person name="Akimov V.N."/>
            <person name="Vasilyeva L.V."/>
            <person name="Andersen D."/>
            <person name="Vincze T."/>
            <person name="Roberts R.J."/>
        </authorList>
    </citation>
    <scope>NUCLEOTIDE SEQUENCE [LARGE SCALE GENOMIC DNA]</scope>
    <source>
        <strain evidence="1 2">U14-5</strain>
    </source>
</reference>
<proteinExistence type="predicted"/>
<dbReference type="EMBL" id="CP015607">
    <property type="protein sequence ID" value="APT47414.1"/>
    <property type="molecule type" value="Genomic_DNA"/>
</dbReference>
<accession>A0A1L6ZLM3</accession>
<protein>
    <submittedName>
        <fullName evidence="1">Uncharacterized protein</fullName>
    </submittedName>
</protein>